<accession>A0A833VJ19</accession>
<dbReference type="OrthoDB" id="692779at2759"/>
<name>A0A833VJ19_9POAL</name>
<dbReference type="AlphaFoldDB" id="A0A833VJ19"/>
<keyword evidence="2" id="KW-1185">Reference proteome</keyword>
<evidence type="ECO:0000313" key="1">
    <source>
        <dbReference type="EMBL" id="KAF3339926.1"/>
    </source>
</evidence>
<dbReference type="Proteomes" id="UP000623129">
    <property type="component" value="Unassembled WGS sequence"/>
</dbReference>
<organism evidence="1 2">
    <name type="scientific">Carex littledalei</name>
    <dbReference type="NCBI Taxonomy" id="544730"/>
    <lineage>
        <taxon>Eukaryota</taxon>
        <taxon>Viridiplantae</taxon>
        <taxon>Streptophyta</taxon>
        <taxon>Embryophyta</taxon>
        <taxon>Tracheophyta</taxon>
        <taxon>Spermatophyta</taxon>
        <taxon>Magnoliopsida</taxon>
        <taxon>Liliopsida</taxon>
        <taxon>Poales</taxon>
        <taxon>Cyperaceae</taxon>
        <taxon>Cyperoideae</taxon>
        <taxon>Cariceae</taxon>
        <taxon>Carex</taxon>
        <taxon>Carex subgen. Euthyceras</taxon>
    </lineage>
</organism>
<comment type="caution">
    <text evidence="1">The sequence shown here is derived from an EMBL/GenBank/DDBJ whole genome shotgun (WGS) entry which is preliminary data.</text>
</comment>
<dbReference type="EMBL" id="SWLB01000003">
    <property type="protein sequence ID" value="KAF3339926.1"/>
    <property type="molecule type" value="Genomic_DNA"/>
</dbReference>
<protein>
    <submittedName>
        <fullName evidence="1">Uncharacterized protein</fullName>
    </submittedName>
</protein>
<gene>
    <name evidence="1" type="ORF">FCM35_KLT15697</name>
</gene>
<proteinExistence type="predicted"/>
<reference evidence="1" key="1">
    <citation type="submission" date="2020-01" db="EMBL/GenBank/DDBJ databases">
        <title>Genome sequence of Kobresia littledalei, the first chromosome-level genome in the family Cyperaceae.</title>
        <authorList>
            <person name="Qu G."/>
        </authorList>
    </citation>
    <scope>NUCLEOTIDE SEQUENCE</scope>
    <source>
        <strain evidence="1">C.B.Clarke</strain>
        <tissue evidence="1">Leaf</tissue>
    </source>
</reference>
<evidence type="ECO:0000313" key="2">
    <source>
        <dbReference type="Proteomes" id="UP000623129"/>
    </source>
</evidence>
<sequence length="106" mass="11951">METNTTSTLESRFTGCLNSPVWLPTCRSSTGFQMLNSREGSQRNSTLRGLIRKLIQGKKSMYIPPKPLDCHYDAASYAKNFDEGRNVVDNPSNFVEDVVVWKARSC</sequence>